<dbReference type="AlphaFoldDB" id="A0A2V2Z181"/>
<evidence type="ECO:0000259" key="1">
    <source>
        <dbReference type="PROSITE" id="PS51819"/>
    </source>
</evidence>
<dbReference type="PANTHER" id="PTHR33993:SF2">
    <property type="entry name" value="VOC DOMAIN-CONTAINING PROTEIN"/>
    <property type="match status" value="1"/>
</dbReference>
<dbReference type="Gene3D" id="3.10.180.10">
    <property type="entry name" value="2,3-Dihydroxybiphenyl 1,2-Dioxygenase, domain 1"/>
    <property type="match status" value="1"/>
</dbReference>
<dbReference type="SUPFAM" id="SSF54593">
    <property type="entry name" value="Glyoxalase/Bleomycin resistance protein/Dihydroxybiphenyl dioxygenase"/>
    <property type="match status" value="1"/>
</dbReference>
<dbReference type="PROSITE" id="PS51819">
    <property type="entry name" value="VOC"/>
    <property type="match status" value="1"/>
</dbReference>
<gene>
    <name evidence="2" type="ORF">DFQ01_101285</name>
</gene>
<reference evidence="2 3" key="1">
    <citation type="submission" date="2018-05" db="EMBL/GenBank/DDBJ databases">
        <title>Genomic Encyclopedia of Type Strains, Phase III (KMG-III): the genomes of soil and plant-associated and newly described type strains.</title>
        <authorList>
            <person name="Whitman W."/>
        </authorList>
    </citation>
    <scope>NUCLEOTIDE SEQUENCE [LARGE SCALE GENOMIC DNA]</scope>
    <source>
        <strain evidence="2 3">CECT 5696</strain>
    </source>
</reference>
<keyword evidence="3" id="KW-1185">Reference proteome</keyword>
<organism evidence="2 3">
    <name type="scientific">Paenibacillus cellulosilyticus</name>
    <dbReference type="NCBI Taxonomy" id="375489"/>
    <lineage>
        <taxon>Bacteria</taxon>
        <taxon>Bacillati</taxon>
        <taxon>Bacillota</taxon>
        <taxon>Bacilli</taxon>
        <taxon>Bacillales</taxon>
        <taxon>Paenibacillaceae</taxon>
        <taxon>Paenibacillus</taxon>
    </lineage>
</organism>
<proteinExistence type="predicted"/>
<dbReference type="InterPro" id="IPR037523">
    <property type="entry name" value="VOC_core"/>
</dbReference>
<dbReference type="Pfam" id="PF00903">
    <property type="entry name" value="Glyoxalase"/>
    <property type="match status" value="1"/>
</dbReference>
<dbReference type="PANTHER" id="PTHR33993">
    <property type="entry name" value="GLYOXALASE-RELATED"/>
    <property type="match status" value="1"/>
</dbReference>
<evidence type="ECO:0000313" key="3">
    <source>
        <dbReference type="Proteomes" id="UP000246635"/>
    </source>
</evidence>
<dbReference type="InterPro" id="IPR029068">
    <property type="entry name" value="Glyas_Bleomycin-R_OHBP_Dase"/>
</dbReference>
<comment type="caution">
    <text evidence="2">The sequence shown here is derived from an EMBL/GenBank/DDBJ whole genome shotgun (WGS) entry which is preliminary data.</text>
</comment>
<dbReference type="Proteomes" id="UP000246635">
    <property type="component" value="Unassembled WGS sequence"/>
</dbReference>
<dbReference type="CDD" id="cd06587">
    <property type="entry name" value="VOC"/>
    <property type="match status" value="1"/>
</dbReference>
<dbReference type="InterPro" id="IPR004360">
    <property type="entry name" value="Glyas_Fos-R_dOase_dom"/>
</dbReference>
<accession>A0A2V2Z181</accession>
<protein>
    <submittedName>
        <fullName evidence="2">Methylmalonyl-CoA epimerase</fullName>
    </submittedName>
</protein>
<dbReference type="EMBL" id="QGTQ01000001">
    <property type="protein sequence ID" value="PWW08562.1"/>
    <property type="molecule type" value="Genomic_DNA"/>
</dbReference>
<dbReference type="RefSeq" id="WP_174812883.1">
    <property type="nucleotide sequence ID" value="NZ_CP054613.1"/>
</dbReference>
<sequence>MSTSSLQIERVYQVSIPVQEISQAVTFYNETLELPLLFQQSNMAILLCGGMQLLLSVPESPEFDHPSSTVYFYVPDIEAACSKLDSRGVTFRGKPHKIAEMNGVQTWMVFFNDPDGNTHALTSEVRTGSFD</sequence>
<feature type="domain" description="VOC" evidence="1">
    <location>
        <begin position="10"/>
        <end position="124"/>
    </location>
</feature>
<evidence type="ECO:0000313" key="2">
    <source>
        <dbReference type="EMBL" id="PWW08562.1"/>
    </source>
</evidence>
<dbReference type="InterPro" id="IPR052164">
    <property type="entry name" value="Anthracycline_SecMetBiosynth"/>
</dbReference>
<name>A0A2V2Z181_9BACL</name>